<dbReference type="Proteomes" id="UP000035996">
    <property type="component" value="Unassembled WGS sequence"/>
</dbReference>
<dbReference type="PANTHER" id="PTHR43252">
    <property type="entry name" value="TRANSCRIPTIONAL REGULATOR YQJI"/>
    <property type="match status" value="1"/>
</dbReference>
<dbReference type="SUPFAM" id="SSF46785">
    <property type="entry name" value="Winged helix' DNA-binding domain"/>
    <property type="match status" value="1"/>
</dbReference>
<sequence>MSKESNTKYAILGLLTTECTTGYSMKQMIDGSLNHFWKISYGQIYPILKSLVEEGYASVRITEQDDRPAKKEYSITAEGEKELQLWLQKPLQEIQTEKNELLLKLFFSRHQDVANSIDLLDQQKNKLQDRYNTYMGIKDMITTELNDELDSVYWIITLDYGLVTTRAAIDWCEDSKSKLRDQKEE</sequence>
<proteinExistence type="predicted"/>
<dbReference type="STRING" id="157733.AB986_01555"/>
<keyword evidence="4" id="KW-1185">Reference proteome</keyword>
<dbReference type="InterPro" id="IPR005149">
    <property type="entry name" value="Tscrpt_reg_PadR_N"/>
</dbReference>
<dbReference type="OrthoDB" id="9783723at2"/>
<dbReference type="Pfam" id="PF03551">
    <property type="entry name" value="PadR"/>
    <property type="match status" value="1"/>
</dbReference>
<dbReference type="Pfam" id="PF10400">
    <property type="entry name" value="Vir_act_alpha_C"/>
    <property type="match status" value="1"/>
</dbReference>
<evidence type="ECO:0000259" key="2">
    <source>
        <dbReference type="Pfam" id="PF10400"/>
    </source>
</evidence>
<evidence type="ECO:0000313" key="4">
    <source>
        <dbReference type="Proteomes" id="UP000035996"/>
    </source>
</evidence>
<dbReference type="Gene3D" id="1.10.10.10">
    <property type="entry name" value="Winged helix-like DNA-binding domain superfamily/Winged helix DNA-binding domain"/>
    <property type="match status" value="1"/>
</dbReference>
<dbReference type="EMBL" id="LELK01000001">
    <property type="protein sequence ID" value="KMM38038.1"/>
    <property type="molecule type" value="Genomic_DNA"/>
</dbReference>
<protein>
    <submittedName>
        <fullName evidence="3">Transcriptional regulator</fullName>
    </submittedName>
</protein>
<feature type="domain" description="Transcription regulator PadR N-terminal" evidence="1">
    <location>
        <begin position="11"/>
        <end position="84"/>
    </location>
</feature>
<dbReference type="PATRIC" id="fig|157733.3.peg.2520"/>
<dbReference type="PANTHER" id="PTHR43252:SF6">
    <property type="entry name" value="NEGATIVE TRANSCRIPTION REGULATOR PADR"/>
    <property type="match status" value="1"/>
</dbReference>
<dbReference type="InterPro" id="IPR036390">
    <property type="entry name" value="WH_DNA-bd_sf"/>
</dbReference>
<dbReference type="AlphaFoldDB" id="A0A0J6CY63"/>
<feature type="domain" description="Transcription regulator PadR C-terminal" evidence="2">
    <location>
        <begin position="98"/>
        <end position="179"/>
    </location>
</feature>
<dbReference type="InterPro" id="IPR036388">
    <property type="entry name" value="WH-like_DNA-bd_sf"/>
</dbReference>
<dbReference type="RefSeq" id="WP_048309121.1">
    <property type="nucleotide sequence ID" value="NZ_CP119526.1"/>
</dbReference>
<name>A0A0J6CY63_9BACL</name>
<comment type="caution">
    <text evidence="3">The sequence shown here is derived from an EMBL/GenBank/DDBJ whole genome shotgun (WGS) entry which is preliminary data.</text>
</comment>
<accession>A0A0J6CY63</accession>
<organism evidence="3 4">
    <name type="scientific">Guptibacillus hwajinpoensis</name>
    <dbReference type="NCBI Taxonomy" id="208199"/>
    <lineage>
        <taxon>Bacteria</taxon>
        <taxon>Bacillati</taxon>
        <taxon>Bacillota</taxon>
        <taxon>Bacilli</taxon>
        <taxon>Bacillales</taxon>
        <taxon>Guptibacillaceae</taxon>
        <taxon>Guptibacillus</taxon>
    </lineage>
</organism>
<dbReference type="InterPro" id="IPR018309">
    <property type="entry name" value="Tscrpt_reg_PadR_C"/>
</dbReference>
<reference evidence="3" key="1">
    <citation type="submission" date="2015-06" db="EMBL/GenBank/DDBJ databases">
        <authorList>
            <person name="Liu B."/>
            <person name="Wang J."/>
            <person name="Zhu Y."/>
            <person name="Liu G."/>
            <person name="Chen Q."/>
            <person name="Zheng C."/>
            <person name="Che J."/>
            <person name="Ge C."/>
            <person name="Shi H."/>
            <person name="Pan Z."/>
            <person name="Liu X."/>
        </authorList>
    </citation>
    <scope>NUCLEOTIDE SEQUENCE [LARGE SCALE GENOMIC DNA]</scope>
    <source>
        <strain evidence="3">DSM 16346</strain>
    </source>
</reference>
<evidence type="ECO:0000259" key="1">
    <source>
        <dbReference type="Pfam" id="PF03551"/>
    </source>
</evidence>
<evidence type="ECO:0000313" key="3">
    <source>
        <dbReference type="EMBL" id="KMM38038.1"/>
    </source>
</evidence>
<gene>
    <name evidence="3" type="ORF">AB986_01555</name>
</gene>
<dbReference type="Gene3D" id="6.10.140.190">
    <property type="match status" value="1"/>
</dbReference>